<feature type="compositionally biased region" description="Basic and acidic residues" evidence="1">
    <location>
        <begin position="51"/>
        <end position="64"/>
    </location>
</feature>
<dbReference type="Proteomes" id="UP001419268">
    <property type="component" value="Unassembled WGS sequence"/>
</dbReference>
<evidence type="ECO:0000313" key="2">
    <source>
        <dbReference type="EMBL" id="KAK9140202.1"/>
    </source>
</evidence>
<reference evidence="2 3" key="1">
    <citation type="submission" date="2024-01" db="EMBL/GenBank/DDBJ databases">
        <title>Genome assemblies of Stephania.</title>
        <authorList>
            <person name="Yang L."/>
        </authorList>
    </citation>
    <scope>NUCLEOTIDE SEQUENCE [LARGE SCALE GENOMIC DNA]</scope>
    <source>
        <strain evidence="2">JXDWG</strain>
        <tissue evidence="2">Leaf</tissue>
    </source>
</reference>
<feature type="compositionally biased region" description="Basic and acidic residues" evidence="1">
    <location>
        <begin position="74"/>
        <end position="88"/>
    </location>
</feature>
<organism evidence="2 3">
    <name type="scientific">Stephania cephalantha</name>
    <dbReference type="NCBI Taxonomy" id="152367"/>
    <lineage>
        <taxon>Eukaryota</taxon>
        <taxon>Viridiplantae</taxon>
        <taxon>Streptophyta</taxon>
        <taxon>Embryophyta</taxon>
        <taxon>Tracheophyta</taxon>
        <taxon>Spermatophyta</taxon>
        <taxon>Magnoliopsida</taxon>
        <taxon>Ranunculales</taxon>
        <taxon>Menispermaceae</taxon>
        <taxon>Menispermoideae</taxon>
        <taxon>Cissampelideae</taxon>
        <taxon>Stephania</taxon>
    </lineage>
</organism>
<protein>
    <submittedName>
        <fullName evidence="2">Uncharacterized protein</fullName>
    </submittedName>
</protein>
<dbReference type="AlphaFoldDB" id="A0AAP0JU23"/>
<name>A0AAP0JU23_9MAGN</name>
<dbReference type="EMBL" id="JBBNAG010000004">
    <property type="protein sequence ID" value="KAK9140202.1"/>
    <property type="molecule type" value="Genomic_DNA"/>
</dbReference>
<evidence type="ECO:0000256" key="1">
    <source>
        <dbReference type="SAM" id="MobiDB-lite"/>
    </source>
</evidence>
<gene>
    <name evidence="2" type="ORF">Scep_009883</name>
</gene>
<accession>A0AAP0JU23</accession>
<sequence length="88" mass="10739">MFLMWLKFRAARISRKQVSLMRKKSKINKIYIYMVHMDKVEFIHIAHKNKRENSDELERKKNREGEEEEEEEERGAGEKEKERAEQGE</sequence>
<comment type="caution">
    <text evidence="2">The sequence shown here is derived from an EMBL/GenBank/DDBJ whole genome shotgun (WGS) entry which is preliminary data.</text>
</comment>
<keyword evidence="3" id="KW-1185">Reference proteome</keyword>
<feature type="region of interest" description="Disordered" evidence="1">
    <location>
        <begin position="46"/>
        <end position="88"/>
    </location>
</feature>
<proteinExistence type="predicted"/>
<evidence type="ECO:0000313" key="3">
    <source>
        <dbReference type="Proteomes" id="UP001419268"/>
    </source>
</evidence>